<gene>
    <name evidence="1" type="ORF">IZO911_LOCUS9262</name>
</gene>
<dbReference type="EMBL" id="CAJNOE010000064">
    <property type="protein sequence ID" value="CAF0844780.1"/>
    <property type="molecule type" value="Genomic_DNA"/>
</dbReference>
<evidence type="ECO:0000313" key="1">
    <source>
        <dbReference type="EMBL" id="CAF0844780.1"/>
    </source>
</evidence>
<protein>
    <submittedName>
        <fullName evidence="1">Uncharacterized protein</fullName>
    </submittedName>
</protein>
<proteinExistence type="predicted"/>
<dbReference type="AlphaFoldDB" id="A0A813VZ57"/>
<reference evidence="1" key="1">
    <citation type="submission" date="2021-02" db="EMBL/GenBank/DDBJ databases">
        <authorList>
            <person name="Nowell W R."/>
        </authorList>
    </citation>
    <scope>NUCLEOTIDE SEQUENCE</scope>
</reference>
<organism evidence="1 2">
    <name type="scientific">Adineta steineri</name>
    <dbReference type="NCBI Taxonomy" id="433720"/>
    <lineage>
        <taxon>Eukaryota</taxon>
        <taxon>Metazoa</taxon>
        <taxon>Spiralia</taxon>
        <taxon>Gnathifera</taxon>
        <taxon>Rotifera</taxon>
        <taxon>Eurotatoria</taxon>
        <taxon>Bdelloidea</taxon>
        <taxon>Adinetida</taxon>
        <taxon>Adinetidae</taxon>
        <taxon>Adineta</taxon>
    </lineage>
</organism>
<accession>A0A813VZ57</accession>
<name>A0A813VZ57_9BILA</name>
<dbReference type="Proteomes" id="UP000663860">
    <property type="component" value="Unassembled WGS sequence"/>
</dbReference>
<sequence length="316" mass="36716">MTSQPLISLCDRLKQRYENNQQDWKSLFQDQIQDKNSRDIEFIRYIVNSIIEQAKHNIVISELPEVIRTLHCEAETIIRKNRMITLEEAMAQIQIAGAKKYPYLKKIKPISTEDFVKEVIYEVFNRIGTVITLNMPISTEDFVKEVIYEVFNRIGTVITLNMFVTCSAKQLLHAMPAIDVNEATSLIVEDILRHQDNNVSSPTSKEWMNSKRESLKLMQNSNQSYIFQLSKSKSNTQTYSIHSEEAVCTKIKRPTIASISNVNNNQITSTFCYSKDRPFLIEAMYKRDPKEASFHSEIRHYSKYCHQHSNISDNES</sequence>
<comment type="caution">
    <text evidence="1">The sequence shown here is derived from an EMBL/GenBank/DDBJ whole genome shotgun (WGS) entry which is preliminary data.</text>
</comment>
<evidence type="ECO:0000313" key="2">
    <source>
        <dbReference type="Proteomes" id="UP000663860"/>
    </source>
</evidence>